<keyword evidence="7" id="KW-1185">Reference proteome</keyword>
<dbReference type="Gene3D" id="3.30.70.20">
    <property type="match status" value="2"/>
</dbReference>
<name>A0A5A8F2C8_9BACT</name>
<evidence type="ECO:0000259" key="5">
    <source>
        <dbReference type="PROSITE" id="PS51379"/>
    </source>
</evidence>
<dbReference type="PANTHER" id="PTHR43177">
    <property type="entry name" value="PROTEIN NRFC"/>
    <property type="match status" value="1"/>
</dbReference>
<dbReference type="AlphaFoldDB" id="A0A5A8F2C8"/>
<dbReference type="InterPro" id="IPR017896">
    <property type="entry name" value="4Fe4S_Fe-S-bd"/>
</dbReference>
<keyword evidence="3" id="KW-0408">Iron</keyword>
<dbReference type="CDD" id="cd10551">
    <property type="entry name" value="PsrB"/>
    <property type="match status" value="1"/>
</dbReference>
<organism evidence="6 7">
    <name type="scientific">Deferribacter autotrophicus</name>
    <dbReference type="NCBI Taxonomy" id="500465"/>
    <lineage>
        <taxon>Bacteria</taxon>
        <taxon>Pseudomonadati</taxon>
        <taxon>Deferribacterota</taxon>
        <taxon>Deferribacteres</taxon>
        <taxon>Deferribacterales</taxon>
        <taxon>Deferribacteraceae</taxon>
        <taxon>Deferribacter</taxon>
    </lineage>
</organism>
<dbReference type="PROSITE" id="PS00198">
    <property type="entry name" value="4FE4S_FER_1"/>
    <property type="match status" value="1"/>
</dbReference>
<evidence type="ECO:0000313" key="7">
    <source>
        <dbReference type="Proteomes" id="UP000322876"/>
    </source>
</evidence>
<feature type="domain" description="4Fe-4S ferredoxin-type" evidence="5">
    <location>
        <begin position="6"/>
        <end position="36"/>
    </location>
</feature>
<dbReference type="Pfam" id="PF13247">
    <property type="entry name" value="Fer4_11"/>
    <property type="match status" value="1"/>
</dbReference>
<keyword evidence="2" id="KW-0479">Metal-binding</keyword>
<dbReference type="SUPFAM" id="SSF54862">
    <property type="entry name" value="4Fe-4S ferredoxins"/>
    <property type="match status" value="1"/>
</dbReference>
<dbReference type="OrthoDB" id="9779457at2"/>
<dbReference type="PANTHER" id="PTHR43177:SF3">
    <property type="entry name" value="PROTEIN NRFC HOMOLOG"/>
    <property type="match status" value="1"/>
</dbReference>
<dbReference type="EMBL" id="VFJB01000009">
    <property type="protein sequence ID" value="KAA0257055.1"/>
    <property type="molecule type" value="Genomic_DNA"/>
</dbReference>
<accession>A0A5A8F2C8</accession>
<protein>
    <submittedName>
        <fullName evidence="6">4Fe-4S dicluster domain-containing protein</fullName>
    </submittedName>
</protein>
<dbReference type="Proteomes" id="UP000322876">
    <property type="component" value="Unassembled WGS sequence"/>
</dbReference>
<dbReference type="GO" id="GO:0046872">
    <property type="term" value="F:metal ion binding"/>
    <property type="evidence" value="ECO:0007669"/>
    <property type="project" value="UniProtKB-KW"/>
</dbReference>
<keyword evidence="1" id="KW-0004">4Fe-4S</keyword>
<proteinExistence type="predicted"/>
<comment type="caution">
    <text evidence="6">The sequence shown here is derived from an EMBL/GenBank/DDBJ whole genome shotgun (WGS) entry which is preliminary data.</text>
</comment>
<keyword evidence="4" id="KW-0411">Iron-sulfur</keyword>
<evidence type="ECO:0000313" key="6">
    <source>
        <dbReference type="EMBL" id="KAA0257055.1"/>
    </source>
</evidence>
<evidence type="ECO:0000256" key="1">
    <source>
        <dbReference type="ARBA" id="ARBA00022485"/>
    </source>
</evidence>
<dbReference type="GO" id="GO:0051539">
    <property type="term" value="F:4 iron, 4 sulfur cluster binding"/>
    <property type="evidence" value="ECO:0007669"/>
    <property type="project" value="UniProtKB-KW"/>
</dbReference>
<gene>
    <name evidence="6" type="ORF">FHQ18_10830</name>
</gene>
<evidence type="ECO:0000256" key="4">
    <source>
        <dbReference type="ARBA" id="ARBA00023014"/>
    </source>
</evidence>
<feature type="domain" description="4Fe-4S ferredoxin-type" evidence="5">
    <location>
        <begin position="86"/>
        <end position="115"/>
    </location>
</feature>
<evidence type="ECO:0000256" key="2">
    <source>
        <dbReference type="ARBA" id="ARBA00022723"/>
    </source>
</evidence>
<dbReference type="InterPro" id="IPR050954">
    <property type="entry name" value="ET_IronSulfur_Cluster-Binding"/>
</dbReference>
<sequence>MSKKHYAIVLDTKKCLNCKACTVACKFENGVPVGDETYRIWVTELPLQGHFPNLHQEYQPSQCQHCENTPCESVCPTHATYKTEEGVVLVDYDKCILCKACMTACPYDARFVSEHHKAIEKCTMCYHRLSEGREPACVETCPTKVRVFGDLNDPNSEVSKLLASRAYYQLKPDRNTRPRLFYLK</sequence>
<feature type="domain" description="4Fe-4S ferredoxin-type" evidence="5">
    <location>
        <begin position="54"/>
        <end position="85"/>
    </location>
</feature>
<reference evidence="6 7" key="1">
    <citation type="submission" date="2019-06" db="EMBL/GenBank/DDBJ databases">
        <title>Genomic insights into carbon and energy metabolism of Deferribacter autotrophicus revealed new metabolic traits in the phylum Deferribacteres.</title>
        <authorList>
            <person name="Slobodkin A.I."/>
            <person name="Slobodkina G.B."/>
            <person name="Allioux M."/>
            <person name="Alain K."/>
            <person name="Jebbar M."/>
            <person name="Shadrin V."/>
            <person name="Kublanov I.V."/>
            <person name="Toshchakov S.V."/>
            <person name="Bonch-Osmolovskaya E.A."/>
        </authorList>
    </citation>
    <scope>NUCLEOTIDE SEQUENCE [LARGE SCALE GENOMIC DNA]</scope>
    <source>
        <strain evidence="6 7">SL50</strain>
    </source>
</reference>
<dbReference type="RefSeq" id="WP_149267200.1">
    <property type="nucleotide sequence ID" value="NZ_VFJB01000009.1"/>
</dbReference>
<dbReference type="PROSITE" id="PS51379">
    <property type="entry name" value="4FE4S_FER_2"/>
    <property type="match status" value="3"/>
</dbReference>
<dbReference type="Pfam" id="PF12800">
    <property type="entry name" value="Fer4_4"/>
    <property type="match status" value="1"/>
</dbReference>
<dbReference type="InterPro" id="IPR017900">
    <property type="entry name" value="4Fe4S_Fe_S_CS"/>
</dbReference>
<evidence type="ECO:0000256" key="3">
    <source>
        <dbReference type="ARBA" id="ARBA00023004"/>
    </source>
</evidence>